<dbReference type="InterPro" id="IPR005515">
    <property type="entry name" value="VOMI"/>
</dbReference>
<name>A0A8J2P2F4_9HEXA</name>
<accession>A0A8J2P2F4</accession>
<dbReference type="EMBL" id="CAJVCH010297515">
    <property type="protein sequence ID" value="CAG7785486.1"/>
    <property type="molecule type" value="Genomic_DNA"/>
</dbReference>
<dbReference type="AlphaFoldDB" id="A0A8J2P2F4"/>
<evidence type="ECO:0000313" key="1">
    <source>
        <dbReference type="EMBL" id="CAG7785486.1"/>
    </source>
</evidence>
<reference evidence="1" key="1">
    <citation type="submission" date="2021-06" db="EMBL/GenBank/DDBJ databases">
        <authorList>
            <person name="Hodson N. C."/>
            <person name="Mongue J. A."/>
            <person name="Jaron S. K."/>
        </authorList>
    </citation>
    <scope>NUCLEOTIDE SEQUENCE</scope>
</reference>
<evidence type="ECO:0008006" key="3">
    <source>
        <dbReference type="Google" id="ProtNLM"/>
    </source>
</evidence>
<dbReference type="PANTHER" id="PTHR18841">
    <property type="entry name" value="VITELLINE MEMBRANE OUTER LAYER PROTEIN I-RELATED"/>
    <property type="match status" value="1"/>
</dbReference>
<keyword evidence="2" id="KW-1185">Reference proteome</keyword>
<dbReference type="OrthoDB" id="6329319at2759"/>
<gene>
    <name evidence="1" type="ORF">AFUS01_LOCUS24108</name>
</gene>
<evidence type="ECO:0000313" key="2">
    <source>
        <dbReference type="Proteomes" id="UP000708208"/>
    </source>
</evidence>
<dbReference type="Proteomes" id="UP000708208">
    <property type="component" value="Unassembled WGS sequence"/>
</dbReference>
<sequence>MAFCCSGVISEIIIIESTQITNWGTWFDYKECPRGSFVHAFQLKVQKTMNDISDDTGLNGIYLLCSTPAVRRFIYEFFGPYAPTPPADSISSKVGNFGEIRNLFECAGGSYVVGLQLRSQESQGIFWDDSAANNIRLRCSDGQILEGDGEEVGEWSAAVKCPKNLMVCGIQTQVEFAAVDETALNNVRMGCCQRV</sequence>
<proteinExistence type="predicted"/>
<protein>
    <recommendedName>
        <fullName evidence="3">Vitelline membrane outer layer protein 1</fullName>
    </recommendedName>
</protein>
<dbReference type="Pfam" id="PF03762">
    <property type="entry name" value="VOMI"/>
    <property type="match status" value="1"/>
</dbReference>
<comment type="caution">
    <text evidence="1">The sequence shown here is derived from an EMBL/GenBank/DDBJ whole genome shotgun (WGS) entry which is preliminary data.</text>
</comment>
<organism evidence="1 2">
    <name type="scientific">Allacma fusca</name>
    <dbReference type="NCBI Taxonomy" id="39272"/>
    <lineage>
        <taxon>Eukaryota</taxon>
        <taxon>Metazoa</taxon>
        <taxon>Ecdysozoa</taxon>
        <taxon>Arthropoda</taxon>
        <taxon>Hexapoda</taxon>
        <taxon>Collembola</taxon>
        <taxon>Symphypleona</taxon>
        <taxon>Sminthuridae</taxon>
        <taxon>Allacma</taxon>
    </lineage>
</organism>
<dbReference type="PANTHER" id="PTHR18841:SF0">
    <property type="entry name" value="VITELLINE MEMBRANE OUTER LAYER 1 HOMOLOG A-RELATED"/>
    <property type="match status" value="1"/>
</dbReference>
<dbReference type="GO" id="GO:0005615">
    <property type="term" value="C:extracellular space"/>
    <property type="evidence" value="ECO:0007669"/>
    <property type="project" value="TreeGrafter"/>
</dbReference>